<name>A0A419A9T3_9RHOB</name>
<dbReference type="OrthoDB" id="8364077at2"/>
<dbReference type="EMBL" id="QZEW01000015">
    <property type="protein sequence ID" value="RJL19525.1"/>
    <property type="molecule type" value="Genomic_DNA"/>
</dbReference>
<dbReference type="Proteomes" id="UP000283587">
    <property type="component" value="Unassembled WGS sequence"/>
</dbReference>
<comment type="caution">
    <text evidence="1">The sequence shown here is derived from an EMBL/GenBank/DDBJ whole genome shotgun (WGS) entry which is preliminary data.</text>
</comment>
<reference evidence="2" key="1">
    <citation type="submission" date="2018-09" db="EMBL/GenBank/DDBJ databases">
        <title>Paracoccus onubensis nov. sp. a moderate halophilic bacterium isolated from Gruta de las Maravillas (Aracena, Spain).</title>
        <authorList>
            <person name="Jurado V."/>
            <person name="Gutierrez-Patricio S."/>
            <person name="Gonzalez-Pimentel J.L."/>
            <person name="Miller A.Z."/>
            <person name="Laiz L."/>
            <person name="Saiz-Jimenez C."/>
        </authorList>
    </citation>
    <scope>NUCLEOTIDE SEQUENCE [LARGE SCALE GENOMIC DNA]</scope>
    <source>
        <strain evidence="2">DSM 26381</strain>
    </source>
</reference>
<evidence type="ECO:0000313" key="2">
    <source>
        <dbReference type="Proteomes" id="UP000283587"/>
    </source>
</evidence>
<dbReference type="Pfam" id="PF07845">
    <property type="entry name" value="DUF1636"/>
    <property type="match status" value="1"/>
</dbReference>
<protein>
    <submittedName>
        <fullName evidence="1">DUF1636 domain-containing protein</fullName>
    </submittedName>
</protein>
<proteinExistence type="predicted"/>
<gene>
    <name evidence="1" type="ORF">D3P05_04730</name>
</gene>
<dbReference type="InterPro" id="IPR012863">
    <property type="entry name" value="DUF1636"/>
</dbReference>
<evidence type="ECO:0000313" key="1">
    <source>
        <dbReference type="EMBL" id="RJL19525.1"/>
    </source>
</evidence>
<accession>A0A419A9T3</accession>
<organism evidence="1 2">
    <name type="scientific">Paracoccus siganidrum</name>
    <dbReference type="NCBI Taxonomy" id="1276757"/>
    <lineage>
        <taxon>Bacteria</taxon>
        <taxon>Pseudomonadati</taxon>
        <taxon>Pseudomonadota</taxon>
        <taxon>Alphaproteobacteria</taxon>
        <taxon>Rhodobacterales</taxon>
        <taxon>Paracoccaceae</taxon>
        <taxon>Paracoccus</taxon>
    </lineage>
</organism>
<sequence length="117" mass="12479">MMRPDIENGAGQGATVFVCRECPGGADRLERVRRALSGTGCDTRPSSCLSGCRSGASVAIRAPGRMAWLLGPVTEDDMAHLPEFMRLYRAAPQGAITDARSLGTLRLRVLARIPALP</sequence>
<keyword evidence="2" id="KW-1185">Reference proteome</keyword>
<dbReference type="AlphaFoldDB" id="A0A419A9T3"/>